<dbReference type="PANTHER" id="PTHR24121">
    <property type="entry name" value="NO MECHANORECEPTOR POTENTIAL C, ISOFORM D-RELATED"/>
    <property type="match status" value="1"/>
</dbReference>
<keyword evidence="2" id="KW-1185">Reference proteome</keyword>
<dbReference type="Gene3D" id="1.25.40.20">
    <property type="entry name" value="Ankyrin repeat-containing domain"/>
    <property type="match status" value="1"/>
</dbReference>
<dbReference type="Proteomes" id="UP001168877">
    <property type="component" value="Unassembled WGS sequence"/>
</dbReference>
<name>A0AA39SVP1_ACESA</name>
<dbReference type="Pfam" id="PF12796">
    <property type="entry name" value="Ank_2"/>
    <property type="match status" value="1"/>
</dbReference>
<reference evidence="1" key="2">
    <citation type="submission" date="2023-06" db="EMBL/GenBank/DDBJ databases">
        <authorList>
            <person name="Swenson N.G."/>
            <person name="Wegrzyn J.L."/>
            <person name="Mcevoy S.L."/>
        </authorList>
    </citation>
    <scope>NUCLEOTIDE SEQUENCE</scope>
    <source>
        <strain evidence="1">NS2018</strain>
        <tissue evidence="1">Leaf</tissue>
    </source>
</reference>
<evidence type="ECO:0000313" key="1">
    <source>
        <dbReference type="EMBL" id="KAK0598088.1"/>
    </source>
</evidence>
<dbReference type="SUPFAM" id="SSF48403">
    <property type="entry name" value="Ankyrin repeat"/>
    <property type="match status" value="1"/>
</dbReference>
<dbReference type="InterPro" id="IPR036770">
    <property type="entry name" value="Ankyrin_rpt-contain_sf"/>
</dbReference>
<dbReference type="EMBL" id="JAUESC010000004">
    <property type="protein sequence ID" value="KAK0598088.1"/>
    <property type="molecule type" value="Genomic_DNA"/>
</dbReference>
<organism evidence="1 2">
    <name type="scientific">Acer saccharum</name>
    <name type="common">Sugar maple</name>
    <dbReference type="NCBI Taxonomy" id="4024"/>
    <lineage>
        <taxon>Eukaryota</taxon>
        <taxon>Viridiplantae</taxon>
        <taxon>Streptophyta</taxon>
        <taxon>Embryophyta</taxon>
        <taxon>Tracheophyta</taxon>
        <taxon>Spermatophyta</taxon>
        <taxon>Magnoliopsida</taxon>
        <taxon>eudicotyledons</taxon>
        <taxon>Gunneridae</taxon>
        <taxon>Pentapetalae</taxon>
        <taxon>rosids</taxon>
        <taxon>malvids</taxon>
        <taxon>Sapindales</taxon>
        <taxon>Sapindaceae</taxon>
        <taxon>Hippocastanoideae</taxon>
        <taxon>Acereae</taxon>
        <taxon>Acer</taxon>
    </lineage>
</organism>
<dbReference type="InterPro" id="IPR002110">
    <property type="entry name" value="Ankyrin_rpt"/>
</dbReference>
<dbReference type="SMART" id="SM00248">
    <property type="entry name" value="ANK"/>
    <property type="match status" value="3"/>
</dbReference>
<dbReference type="AlphaFoldDB" id="A0AA39SVP1"/>
<evidence type="ECO:0000313" key="2">
    <source>
        <dbReference type="Proteomes" id="UP001168877"/>
    </source>
</evidence>
<protein>
    <submittedName>
        <fullName evidence="1">Uncharacterized protein</fullName>
    </submittedName>
</protein>
<dbReference type="PANTHER" id="PTHR24121:SF22">
    <property type="entry name" value="PROTEIN ACCELERATED CELL DEATH 6-LIKE"/>
    <property type="match status" value="1"/>
</dbReference>
<sequence length="149" mass="16627">MAAMIAEGCDLGDPAPVVYVSGESINITRLVQEDEGILEQRTIGSLNTVLHFASRYGHINLVIEIIKLRPEMTAVENKKLEIPLHVAYRRGDIEVVMLLLKTNPWLYCKCNSKNQSALFIACSNGHLKVVKLLLNQPWCVGIEDEAQLN</sequence>
<reference evidence="1" key="1">
    <citation type="journal article" date="2022" name="Plant J.">
        <title>Strategies of tolerance reflected in two North American maple genomes.</title>
        <authorList>
            <person name="McEvoy S.L."/>
            <person name="Sezen U.U."/>
            <person name="Trouern-Trend A."/>
            <person name="McMahon S.M."/>
            <person name="Schaberg P.G."/>
            <person name="Yang J."/>
            <person name="Wegrzyn J.L."/>
            <person name="Swenson N.G."/>
        </authorList>
    </citation>
    <scope>NUCLEOTIDE SEQUENCE</scope>
    <source>
        <strain evidence="1">NS2018</strain>
    </source>
</reference>
<proteinExistence type="predicted"/>
<accession>A0AA39SVP1</accession>
<gene>
    <name evidence="1" type="ORF">LWI29_031557</name>
</gene>
<comment type="caution">
    <text evidence="1">The sequence shown here is derived from an EMBL/GenBank/DDBJ whole genome shotgun (WGS) entry which is preliminary data.</text>
</comment>